<dbReference type="GO" id="GO:0016972">
    <property type="term" value="F:thiol oxidase activity"/>
    <property type="evidence" value="ECO:0007669"/>
    <property type="project" value="UniProtKB-EC"/>
</dbReference>
<evidence type="ECO:0000313" key="8">
    <source>
        <dbReference type="EMBL" id="QHU08599.1"/>
    </source>
</evidence>
<evidence type="ECO:0000256" key="5">
    <source>
        <dbReference type="ARBA" id="ARBA00023002"/>
    </source>
</evidence>
<keyword evidence="5" id="KW-0560">Oxidoreductase</keyword>
<evidence type="ECO:0000256" key="1">
    <source>
        <dbReference type="ARBA" id="ARBA00001974"/>
    </source>
</evidence>
<evidence type="ECO:0000259" key="7">
    <source>
        <dbReference type="PROSITE" id="PS51324"/>
    </source>
</evidence>
<dbReference type="EMBL" id="MN740698">
    <property type="protein sequence ID" value="QHU08599.1"/>
    <property type="molecule type" value="Genomic_DNA"/>
</dbReference>
<feature type="domain" description="ERV/ALR sulfhydryl oxidase" evidence="7">
    <location>
        <begin position="1"/>
        <end position="87"/>
    </location>
</feature>
<dbReference type="Pfam" id="PF04777">
    <property type="entry name" value="Evr1_Alr"/>
    <property type="match status" value="1"/>
</dbReference>
<evidence type="ECO:0000256" key="3">
    <source>
        <dbReference type="ARBA" id="ARBA00022630"/>
    </source>
</evidence>
<protein>
    <recommendedName>
        <fullName evidence="2">thiol oxidase</fullName>
        <ecNumber evidence="2">1.8.3.2</ecNumber>
    </recommendedName>
</protein>
<dbReference type="PROSITE" id="PS51324">
    <property type="entry name" value="ERV_ALR"/>
    <property type="match status" value="1"/>
</dbReference>
<dbReference type="EC" id="1.8.3.2" evidence="2"/>
<proteinExistence type="predicted"/>
<dbReference type="InterPro" id="IPR017905">
    <property type="entry name" value="ERV/ALR_sulphydryl_oxidase"/>
</dbReference>
<accession>A0A6C0JSQ9</accession>
<dbReference type="InterPro" id="IPR036774">
    <property type="entry name" value="ERV/ALR_sulphydryl_oxid_sf"/>
</dbReference>
<reference evidence="8" key="1">
    <citation type="journal article" date="2020" name="Nature">
        <title>Giant virus diversity and host interactions through global metagenomics.</title>
        <authorList>
            <person name="Schulz F."/>
            <person name="Roux S."/>
            <person name="Paez-Espino D."/>
            <person name="Jungbluth S."/>
            <person name="Walsh D.A."/>
            <person name="Denef V.J."/>
            <person name="McMahon K.D."/>
            <person name="Konstantinidis K.T."/>
            <person name="Eloe-Fadrosh E.A."/>
            <person name="Kyrpides N.C."/>
            <person name="Woyke T."/>
        </authorList>
    </citation>
    <scope>NUCLEOTIDE SEQUENCE</scope>
    <source>
        <strain evidence="8">GVMAG-S-1063924-116</strain>
    </source>
</reference>
<dbReference type="AlphaFoldDB" id="A0A6C0JSQ9"/>
<organism evidence="8">
    <name type="scientific">viral metagenome</name>
    <dbReference type="NCBI Taxonomy" id="1070528"/>
    <lineage>
        <taxon>unclassified sequences</taxon>
        <taxon>metagenomes</taxon>
        <taxon>organismal metagenomes</taxon>
    </lineage>
</organism>
<comment type="cofactor">
    <cofactor evidence="1">
        <name>FAD</name>
        <dbReference type="ChEBI" id="CHEBI:57692"/>
    </cofactor>
</comment>
<keyword evidence="3" id="KW-0285">Flavoprotein</keyword>
<sequence length="125" mass="14142">MSSMMEKIGPGYWHHIHTKAADNADVCMSMFNSLPCNDCKTHSIQLYDTLKHAYEGDILGLTIAIHNEVNRKLGKRQLSQKEARALYVKTKPCRNCGSNKTVVTPVSSTPRANPLLISRRRVRYI</sequence>
<evidence type="ECO:0000256" key="2">
    <source>
        <dbReference type="ARBA" id="ARBA00012512"/>
    </source>
</evidence>
<evidence type="ECO:0000256" key="4">
    <source>
        <dbReference type="ARBA" id="ARBA00022827"/>
    </source>
</evidence>
<dbReference type="SUPFAM" id="SSF69000">
    <property type="entry name" value="FAD-dependent thiol oxidase"/>
    <property type="match status" value="1"/>
</dbReference>
<keyword evidence="4" id="KW-0274">FAD</keyword>
<evidence type="ECO:0000256" key="6">
    <source>
        <dbReference type="ARBA" id="ARBA00023157"/>
    </source>
</evidence>
<name>A0A6C0JSQ9_9ZZZZ</name>
<dbReference type="Gene3D" id="1.20.120.310">
    <property type="entry name" value="ERV/ALR sulfhydryl oxidase domain"/>
    <property type="match status" value="1"/>
</dbReference>
<keyword evidence="6" id="KW-1015">Disulfide bond</keyword>